<proteinExistence type="predicted"/>
<evidence type="ECO:0000313" key="2">
    <source>
        <dbReference type="Proteomes" id="UP000197619"/>
    </source>
</evidence>
<evidence type="ECO:0000313" key="1">
    <source>
        <dbReference type="EMBL" id="OWK52696.1"/>
    </source>
</evidence>
<gene>
    <name evidence="1" type="ORF">RLOC_00003957</name>
</gene>
<dbReference type="AlphaFoldDB" id="A0A218UGB1"/>
<sequence length="71" mass="7887">MLKVLLIPPWSYTLESTAVCAAQLGYQSKSFCTDCSCGRQVCSYINSFPFAYLHFLVGSSSQLRCSFSCIK</sequence>
<organism evidence="1 2">
    <name type="scientific">Lonchura striata</name>
    <name type="common">white-rumped munia</name>
    <dbReference type="NCBI Taxonomy" id="40157"/>
    <lineage>
        <taxon>Eukaryota</taxon>
        <taxon>Metazoa</taxon>
        <taxon>Chordata</taxon>
        <taxon>Craniata</taxon>
        <taxon>Vertebrata</taxon>
        <taxon>Euteleostomi</taxon>
        <taxon>Archelosauria</taxon>
        <taxon>Archosauria</taxon>
        <taxon>Dinosauria</taxon>
        <taxon>Saurischia</taxon>
        <taxon>Theropoda</taxon>
        <taxon>Coelurosauria</taxon>
        <taxon>Aves</taxon>
        <taxon>Neognathae</taxon>
        <taxon>Neoaves</taxon>
        <taxon>Telluraves</taxon>
        <taxon>Australaves</taxon>
        <taxon>Passeriformes</taxon>
        <taxon>Passeroidea</taxon>
        <taxon>Estrildidae</taxon>
        <taxon>Estrildinae</taxon>
        <taxon>Lonchura</taxon>
    </lineage>
</organism>
<dbReference type="Proteomes" id="UP000197619">
    <property type="component" value="Unassembled WGS sequence"/>
</dbReference>
<name>A0A218UGB1_9PASE</name>
<accession>A0A218UGB1</accession>
<protein>
    <submittedName>
        <fullName evidence="1">Uncharacterized protein</fullName>
    </submittedName>
</protein>
<comment type="caution">
    <text evidence="1">The sequence shown here is derived from an EMBL/GenBank/DDBJ whole genome shotgun (WGS) entry which is preliminary data.</text>
</comment>
<keyword evidence="2" id="KW-1185">Reference proteome</keyword>
<reference evidence="1 2" key="1">
    <citation type="submission" date="2017-05" db="EMBL/GenBank/DDBJ databases">
        <title>Genome of assembly of the Bengalese finch, Lonchura striata domestica.</title>
        <authorList>
            <person name="Colquitt B.M."/>
            <person name="Brainard M.S."/>
        </authorList>
    </citation>
    <scope>NUCLEOTIDE SEQUENCE [LARGE SCALE GENOMIC DNA]</scope>
    <source>
        <strain evidence="1">White83orange57</strain>
    </source>
</reference>
<dbReference type="EMBL" id="MUZQ01000329">
    <property type="protein sequence ID" value="OWK52696.1"/>
    <property type="molecule type" value="Genomic_DNA"/>
</dbReference>